<evidence type="ECO:0000313" key="3">
    <source>
        <dbReference type="EMBL" id="EKM52139.1"/>
    </source>
</evidence>
<dbReference type="Proteomes" id="UP000008370">
    <property type="component" value="Unassembled WGS sequence"/>
</dbReference>
<sequence length="96" mass="10582">MTQHQYLSIVIALFLGLCRSCVCRLYSYASRRLPISRFDGRLVLVATVIMVPTEFCCRKPSERLAGILRSALLPSGRTTSSVGAGQKTLEHAVENP</sequence>
<evidence type="ECO:0000256" key="2">
    <source>
        <dbReference type="SAM" id="SignalP"/>
    </source>
</evidence>
<dbReference type="HOGENOM" id="CLU_2360428_0_0_1"/>
<gene>
    <name evidence="3" type="ORF">PHACADRAFT_262648</name>
</gene>
<evidence type="ECO:0000256" key="1">
    <source>
        <dbReference type="SAM" id="MobiDB-lite"/>
    </source>
</evidence>
<keyword evidence="4" id="KW-1185">Reference proteome</keyword>
<feature type="signal peptide" evidence="2">
    <location>
        <begin position="1"/>
        <end position="20"/>
    </location>
</feature>
<accession>K5VZT7</accession>
<dbReference type="InParanoid" id="K5VZT7"/>
<reference evidence="3 4" key="1">
    <citation type="journal article" date="2012" name="BMC Genomics">
        <title>Comparative genomics of the white-rot fungi, Phanerochaete carnosa and P. chrysosporium, to elucidate the genetic basis of the distinct wood types they colonize.</title>
        <authorList>
            <person name="Suzuki H."/>
            <person name="MacDonald J."/>
            <person name="Syed K."/>
            <person name="Salamov A."/>
            <person name="Hori C."/>
            <person name="Aerts A."/>
            <person name="Henrissat B."/>
            <person name="Wiebenga A."/>
            <person name="vanKuyk P.A."/>
            <person name="Barry K."/>
            <person name="Lindquist E."/>
            <person name="LaButti K."/>
            <person name="Lapidus A."/>
            <person name="Lucas S."/>
            <person name="Coutinho P."/>
            <person name="Gong Y."/>
            <person name="Samejima M."/>
            <person name="Mahadevan R."/>
            <person name="Abou-Zaid M."/>
            <person name="de Vries R.P."/>
            <person name="Igarashi K."/>
            <person name="Yadav J.S."/>
            <person name="Grigoriev I.V."/>
            <person name="Master E.R."/>
        </authorList>
    </citation>
    <scope>NUCLEOTIDE SEQUENCE [LARGE SCALE GENOMIC DNA]</scope>
    <source>
        <strain evidence="3 4">HHB-10118-sp</strain>
    </source>
</reference>
<proteinExistence type="predicted"/>
<dbReference type="AlphaFoldDB" id="K5VZT7"/>
<evidence type="ECO:0008006" key="5">
    <source>
        <dbReference type="Google" id="ProtNLM"/>
    </source>
</evidence>
<keyword evidence="2" id="KW-0732">Signal</keyword>
<protein>
    <recommendedName>
        <fullName evidence="5">Secreted protein</fullName>
    </recommendedName>
</protein>
<dbReference type="KEGG" id="pco:PHACADRAFT_262648"/>
<dbReference type="GeneID" id="18918335"/>
<dbReference type="EMBL" id="JH930476">
    <property type="protein sequence ID" value="EKM52139.1"/>
    <property type="molecule type" value="Genomic_DNA"/>
</dbReference>
<name>K5VZT7_PHACS</name>
<evidence type="ECO:0000313" key="4">
    <source>
        <dbReference type="Proteomes" id="UP000008370"/>
    </source>
</evidence>
<feature type="region of interest" description="Disordered" evidence="1">
    <location>
        <begin position="75"/>
        <end position="96"/>
    </location>
</feature>
<organism evidence="3 4">
    <name type="scientific">Phanerochaete carnosa (strain HHB-10118-sp)</name>
    <name type="common">White-rot fungus</name>
    <name type="synonym">Peniophora carnosa</name>
    <dbReference type="NCBI Taxonomy" id="650164"/>
    <lineage>
        <taxon>Eukaryota</taxon>
        <taxon>Fungi</taxon>
        <taxon>Dikarya</taxon>
        <taxon>Basidiomycota</taxon>
        <taxon>Agaricomycotina</taxon>
        <taxon>Agaricomycetes</taxon>
        <taxon>Polyporales</taxon>
        <taxon>Phanerochaetaceae</taxon>
        <taxon>Phanerochaete</taxon>
    </lineage>
</organism>
<dbReference type="RefSeq" id="XP_007399919.1">
    <property type="nucleotide sequence ID" value="XM_007399857.1"/>
</dbReference>
<feature type="chain" id="PRO_5003885190" description="Secreted protein" evidence="2">
    <location>
        <begin position="21"/>
        <end position="96"/>
    </location>
</feature>